<name>A0A5N3PEQ3_9HYPH</name>
<proteinExistence type="predicted"/>
<dbReference type="AlphaFoldDB" id="A0A5N3PEQ3"/>
<evidence type="ECO:0000313" key="1">
    <source>
        <dbReference type="EMBL" id="KAB0268206.1"/>
    </source>
</evidence>
<dbReference type="Gene3D" id="3.30.1330.40">
    <property type="entry name" value="RutC-like"/>
    <property type="match status" value="1"/>
</dbReference>
<protein>
    <submittedName>
        <fullName evidence="1">RidA family protein</fullName>
    </submittedName>
</protein>
<sequence>MIVFRNPVTVAPPIGRYTHSVSIPPNARLLLISGQIGMSPEGLLGITYEEQWRYALQNIILNVEAGGMSLTDIVKCTVLIVERFRPIGDDARARVTAISKEILGDHVPTWTTHIIPDLVRPDLMLEIEAIAAAV</sequence>
<dbReference type="Proteomes" id="UP000325684">
    <property type="component" value="Unassembled WGS sequence"/>
</dbReference>
<accession>A0A5N3PEQ3</accession>
<keyword evidence="2" id="KW-1185">Reference proteome</keyword>
<reference evidence="1 2" key="1">
    <citation type="journal article" date="2019" name="Microorganisms">
        <title>Genome Insights into the Novel Species Microvirga brassicacearum, a Rapeseed Endophyte with Biotechnological Potential.</title>
        <authorList>
            <person name="Jimenez-Gomez A."/>
            <person name="Saati-Santamaria Z."/>
            <person name="Igual J.M."/>
            <person name="Rivas R."/>
            <person name="Mateos P.F."/>
            <person name="Garcia-Fraile P."/>
        </authorList>
    </citation>
    <scope>NUCLEOTIDE SEQUENCE [LARGE SCALE GENOMIC DNA]</scope>
    <source>
        <strain evidence="1 2">CDVBN77</strain>
    </source>
</reference>
<dbReference type="PANTHER" id="PTHR11803">
    <property type="entry name" value="2-IMINOBUTANOATE/2-IMINOPROPANOATE DEAMINASE RIDA"/>
    <property type="match status" value="1"/>
</dbReference>
<dbReference type="InterPro" id="IPR006175">
    <property type="entry name" value="YjgF/YER057c/UK114"/>
</dbReference>
<evidence type="ECO:0000313" key="2">
    <source>
        <dbReference type="Proteomes" id="UP000325684"/>
    </source>
</evidence>
<dbReference type="GO" id="GO:0019239">
    <property type="term" value="F:deaminase activity"/>
    <property type="evidence" value="ECO:0007669"/>
    <property type="project" value="TreeGrafter"/>
</dbReference>
<dbReference type="SUPFAM" id="SSF55298">
    <property type="entry name" value="YjgF-like"/>
    <property type="match status" value="1"/>
</dbReference>
<dbReference type="PANTHER" id="PTHR11803:SF44">
    <property type="entry name" value="RUTC FAMILY PROTEIN YJGH"/>
    <property type="match status" value="1"/>
</dbReference>
<dbReference type="InterPro" id="IPR035959">
    <property type="entry name" value="RutC-like_sf"/>
</dbReference>
<dbReference type="OrthoDB" id="281808at2"/>
<dbReference type="CDD" id="cd00448">
    <property type="entry name" value="YjgF_YER057c_UK114_family"/>
    <property type="match status" value="1"/>
</dbReference>
<organism evidence="1 2">
    <name type="scientific">Microvirga brassicacearum</name>
    <dbReference type="NCBI Taxonomy" id="2580413"/>
    <lineage>
        <taxon>Bacteria</taxon>
        <taxon>Pseudomonadati</taxon>
        <taxon>Pseudomonadota</taxon>
        <taxon>Alphaproteobacteria</taxon>
        <taxon>Hyphomicrobiales</taxon>
        <taxon>Methylobacteriaceae</taxon>
        <taxon>Microvirga</taxon>
    </lineage>
</organism>
<dbReference type="Pfam" id="PF01042">
    <property type="entry name" value="Ribonuc_L-PSP"/>
    <property type="match status" value="1"/>
</dbReference>
<dbReference type="EMBL" id="VCMV01000007">
    <property type="protein sequence ID" value="KAB0268206.1"/>
    <property type="molecule type" value="Genomic_DNA"/>
</dbReference>
<comment type="caution">
    <text evidence="1">The sequence shown here is derived from an EMBL/GenBank/DDBJ whole genome shotgun (WGS) entry which is preliminary data.</text>
</comment>
<dbReference type="GO" id="GO:0005829">
    <property type="term" value="C:cytosol"/>
    <property type="evidence" value="ECO:0007669"/>
    <property type="project" value="TreeGrafter"/>
</dbReference>
<gene>
    <name evidence="1" type="ORF">FEZ63_06215</name>
</gene>
<dbReference type="RefSeq" id="WP_150942764.1">
    <property type="nucleotide sequence ID" value="NZ_VCMV01000007.1"/>
</dbReference>